<dbReference type="GO" id="GO:0016787">
    <property type="term" value="F:hydrolase activity"/>
    <property type="evidence" value="ECO:0007669"/>
    <property type="project" value="UniProtKB-KW"/>
</dbReference>
<dbReference type="InterPro" id="IPR049492">
    <property type="entry name" value="BD-FAE-like_dom"/>
</dbReference>
<dbReference type="AlphaFoldDB" id="A0A502G4J4"/>
<keyword evidence="2" id="KW-0732">Signal</keyword>
<dbReference type="Proteomes" id="UP000319931">
    <property type="component" value="Unassembled WGS sequence"/>
</dbReference>
<evidence type="ECO:0000256" key="1">
    <source>
        <dbReference type="ARBA" id="ARBA00022801"/>
    </source>
</evidence>
<dbReference type="InterPro" id="IPR029058">
    <property type="entry name" value="AB_hydrolase_fold"/>
</dbReference>
<reference evidence="4 5" key="1">
    <citation type="journal article" date="2019" name="Environ. Microbiol.">
        <title>Species interactions and distinct microbial communities in high Arctic permafrost affected cryosols are associated with the CH4 and CO2 gas fluxes.</title>
        <authorList>
            <person name="Altshuler I."/>
            <person name="Hamel J."/>
            <person name="Turney S."/>
            <person name="Magnuson E."/>
            <person name="Levesque R."/>
            <person name="Greer C."/>
            <person name="Whyte L.G."/>
        </authorList>
    </citation>
    <scope>NUCLEOTIDE SEQUENCE [LARGE SCALE GENOMIC DNA]</scope>
    <source>
        <strain evidence="4 5">E6.1</strain>
    </source>
</reference>
<gene>
    <name evidence="4" type="ORF">EAH76_01430</name>
</gene>
<protein>
    <submittedName>
        <fullName evidence="4">Alpha/beta hydrolase</fullName>
    </submittedName>
</protein>
<dbReference type="EMBL" id="RCZC01000001">
    <property type="protein sequence ID" value="TPG56684.1"/>
    <property type="molecule type" value="Genomic_DNA"/>
</dbReference>
<evidence type="ECO:0000256" key="2">
    <source>
        <dbReference type="SAM" id="SignalP"/>
    </source>
</evidence>
<name>A0A502G4J4_9SPHN</name>
<feature type="signal peptide" evidence="2">
    <location>
        <begin position="1"/>
        <end position="19"/>
    </location>
</feature>
<comment type="caution">
    <text evidence="4">The sequence shown here is derived from an EMBL/GenBank/DDBJ whole genome shotgun (WGS) entry which is preliminary data.</text>
</comment>
<accession>A0A502G4J4</accession>
<keyword evidence="5" id="KW-1185">Reference proteome</keyword>
<dbReference type="InterPro" id="IPR050300">
    <property type="entry name" value="GDXG_lipolytic_enzyme"/>
</dbReference>
<dbReference type="PANTHER" id="PTHR48081">
    <property type="entry name" value="AB HYDROLASE SUPERFAMILY PROTEIN C4A8.06C"/>
    <property type="match status" value="1"/>
</dbReference>
<organism evidence="4 5">
    <name type="scientific">Sphingomonas glacialis</name>
    <dbReference type="NCBI Taxonomy" id="658225"/>
    <lineage>
        <taxon>Bacteria</taxon>
        <taxon>Pseudomonadati</taxon>
        <taxon>Pseudomonadota</taxon>
        <taxon>Alphaproteobacteria</taxon>
        <taxon>Sphingomonadales</taxon>
        <taxon>Sphingomonadaceae</taxon>
        <taxon>Sphingomonas</taxon>
    </lineage>
</organism>
<sequence>MRRLAPLLLALATAGPAAAQDPAPVPAPTYTPIPLWPDGAPGSAARRSEPEIGRDYWLRNIHDPSLTAFPAAPAHRNGAAIVVIPGGGHKLLVWTNEGTKVATALNRLGLTAFVLKYRLANEAGSKYSVAGDAADDARRAIRWVRAHAAEYGIDPHRVGAMGFSAGGELVSLIADNPEPAGRPSHDAIDRESARPDFQMLVFPGPRGIPATAIATAPPAFLVAGSRDACCAAPSVALYEQLRKAGVSAELHMFADSDHAFNLDESDRISILHWPDRLNDWLADGGWLSAKAVPGVATTKPN</sequence>
<evidence type="ECO:0000313" key="4">
    <source>
        <dbReference type="EMBL" id="TPG56684.1"/>
    </source>
</evidence>
<keyword evidence="1 4" id="KW-0378">Hydrolase</keyword>
<dbReference type="Gene3D" id="3.40.50.1820">
    <property type="entry name" value="alpha/beta hydrolase"/>
    <property type="match status" value="1"/>
</dbReference>
<feature type="domain" description="BD-FAE-like" evidence="3">
    <location>
        <begin position="78"/>
        <end position="174"/>
    </location>
</feature>
<evidence type="ECO:0000259" key="3">
    <source>
        <dbReference type="Pfam" id="PF20434"/>
    </source>
</evidence>
<feature type="chain" id="PRO_5021457075" evidence="2">
    <location>
        <begin position="20"/>
        <end position="301"/>
    </location>
</feature>
<dbReference type="OrthoDB" id="9771666at2"/>
<dbReference type="PANTHER" id="PTHR48081:SF6">
    <property type="entry name" value="PEPTIDASE S9 PROLYL OLIGOPEPTIDASE CATALYTIC DOMAIN-CONTAINING PROTEIN"/>
    <property type="match status" value="1"/>
</dbReference>
<proteinExistence type="predicted"/>
<dbReference type="SUPFAM" id="SSF53474">
    <property type="entry name" value="alpha/beta-Hydrolases"/>
    <property type="match status" value="1"/>
</dbReference>
<evidence type="ECO:0000313" key="5">
    <source>
        <dbReference type="Proteomes" id="UP000319931"/>
    </source>
</evidence>
<dbReference type="Pfam" id="PF20434">
    <property type="entry name" value="BD-FAE"/>
    <property type="match status" value="1"/>
</dbReference>